<dbReference type="PANTHER" id="PTHR31293">
    <property type="entry name" value="RNI-LIKE SUPERFAMILY PROTEIN"/>
    <property type="match status" value="1"/>
</dbReference>
<keyword evidence="3" id="KW-1185">Reference proteome</keyword>
<evidence type="ECO:0000256" key="1">
    <source>
        <dbReference type="SAM" id="Phobius"/>
    </source>
</evidence>
<organism evidence="2 3">
    <name type="scientific">Arabidopsis thaliana x Arabidopsis arenosa</name>
    <dbReference type="NCBI Taxonomy" id="1240361"/>
    <lineage>
        <taxon>Eukaryota</taxon>
        <taxon>Viridiplantae</taxon>
        <taxon>Streptophyta</taxon>
        <taxon>Embryophyta</taxon>
        <taxon>Tracheophyta</taxon>
        <taxon>Spermatophyta</taxon>
        <taxon>Magnoliopsida</taxon>
        <taxon>eudicotyledons</taxon>
        <taxon>Gunneridae</taxon>
        <taxon>Pentapetalae</taxon>
        <taxon>rosids</taxon>
        <taxon>malvids</taxon>
        <taxon>Brassicales</taxon>
        <taxon>Brassicaceae</taxon>
        <taxon>Camelineae</taxon>
        <taxon>Arabidopsis</taxon>
    </lineage>
</organism>
<dbReference type="InterPro" id="IPR032675">
    <property type="entry name" value="LRR_dom_sf"/>
</dbReference>
<feature type="transmembrane region" description="Helical" evidence="1">
    <location>
        <begin position="269"/>
        <end position="292"/>
    </location>
</feature>
<keyword evidence="1" id="KW-1133">Transmembrane helix</keyword>
<comment type="caution">
    <text evidence="2">The sequence shown here is derived from an EMBL/GenBank/DDBJ whole genome shotgun (WGS) entry which is preliminary data.</text>
</comment>
<dbReference type="AlphaFoldDB" id="A0A8T2F338"/>
<keyword evidence="1" id="KW-0812">Transmembrane</keyword>
<name>A0A8T2F338_9BRAS</name>
<sequence length="293" mass="33137">MQTLFLVPAQQLVLQLASGGTFLPMLKTLIIKAKWIGSEWDETVSSASLRKLVIYCQGGCADLLNSKSISFDTPSLLYLVYSVFVAEDYPKVNLTNLVEAKFNLMLLDEQIEQIREPNDEDDVFLRLGNVLKLFAGIRNVQKLYLSANILEVLSLCCESFPVFNNLKILRIRSAEDRGWQAMPVLLRNCPHLETLVLEGLIHYVTGECGNACDCKSREGIVSSLLSCPVKKVQIKGFKGTMRESSMIWHFMTSFPCLKFLVYTPMDKKWIFGVAFSNVRVFIIDIVMIIIFLS</sequence>
<dbReference type="EMBL" id="JAEFBK010000003">
    <property type="protein sequence ID" value="KAG7629020.1"/>
    <property type="molecule type" value="Genomic_DNA"/>
</dbReference>
<protein>
    <recommendedName>
        <fullName evidence="4">RNI-like superfamily protein</fullName>
    </recommendedName>
</protein>
<feature type="transmembrane region" description="Helical" evidence="1">
    <location>
        <begin position="246"/>
        <end position="262"/>
    </location>
</feature>
<proteinExistence type="predicted"/>
<evidence type="ECO:0008006" key="4">
    <source>
        <dbReference type="Google" id="ProtNLM"/>
    </source>
</evidence>
<dbReference type="InterPro" id="IPR055294">
    <property type="entry name" value="FBL60-like"/>
</dbReference>
<dbReference type="PANTHER" id="PTHR31293:SF16">
    <property type="entry name" value="RNI-LIKE SUPERFAMILY PROTEIN"/>
    <property type="match status" value="1"/>
</dbReference>
<reference evidence="2 3" key="1">
    <citation type="submission" date="2020-12" db="EMBL/GenBank/DDBJ databases">
        <title>Concerted genomic and epigenomic changes stabilize Arabidopsis allopolyploids.</title>
        <authorList>
            <person name="Chen Z."/>
        </authorList>
    </citation>
    <scope>NUCLEOTIDE SEQUENCE [LARGE SCALE GENOMIC DNA]</scope>
    <source>
        <strain evidence="2">Allo738</strain>
        <tissue evidence="2">Leaf</tissue>
    </source>
</reference>
<dbReference type="SUPFAM" id="SSF52047">
    <property type="entry name" value="RNI-like"/>
    <property type="match status" value="1"/>
</dbReference>
<accession>A0A8T2F338</accession>
<gene>
    <name evidence="2" type="ORF">ISN45_At03g051930</name>
</gene>
<dbReference type="Gene3D" id="3.80.10.10">
    <property type="entry name" value="Ribonuclease Inhibitor"/>
    <property type="match status" value="1"/>
</dbReference>
<evidence type="ECO:0000313" key="2">
    <source>
        <dbReference type="EMBL" id="KAG7629020.1"/>
    </source>
</evidence>
<dbReference type="Proteomes" id="UP000694240">
    <property type="component" value="Chromosome 3"/>
</dbReference>
<keyword evidence="1" id="KW-0472">Membrane</keyword>
<evidence type="ECO:0000313" key="3">
    <source>
        <dbReference type="Proteomes" id="UP000694240"/>
    </source>
</evidence>